<protein>
    <submittedName>
        <fullName evidence="2">Uncharacterized protein</fullName>
    </submittedName>
</protein>
<sequence>MDDIKKAAAEAGAAVDTAMDKASGAVRSSLAWLAGAAKTGMESGQEVLESGKAKAAAAAELVNEQQDKAFGVLKEGVDYVVARPEIGYPLAAAATIAAFPGARRLLFRLTVGRFRSPEAVVEGAEQRLGTLGARIDDYGKEAQKLQARALSAHEEMTRGYSKLKAARSELQRLQSAVGKTERAAAAVLEDLRTVSKATPKATELRAEAAQKLAAVKQQHALLRKEVKWIAKLDV</sequence>
<dbReference type="InParanoid" id="A0A2V0P5E8"/>
<evidence type="ECO:0000313" key="2">
    <source>
        <dbReference type="EMBL" id="GBF92407.1"/>
    </source>
</evidence>
<gene>
    <name evidence="2" type="ORF">Rsub_05609</name>
</gene>
<keyword evidence="3" id="KW-1185">Reference proteome</keyword>
<name>A0A2V0P5E8_9CHLO</name>
<organism evidence="2 3">
    <name type="scientific">Raphidocelis subcapitata</name>
    <dbReference type="NCBI Taxonomy" id="307507"/>
    <lineage>
        <taxon>Eukaryota</taxon>
        <taxon>Viridiplantae</taxon>
        <taxon>Chlorophyta</taxon>
        <taxon>core chlorophytes</taxon>
        <taxon>Chlorophyceae</taxon>
        <taxon>CS clade</taxon>
        <taxon>Sphaeropleales</taxon>
        <taxon>Selenastraceae</taxon>
        <taxon>Raphidocelis</taxon>
    </lineage>
</organism>
<accession>A0A2V0P5E8</accession>
<dbReference type="OrthoDB" id="1914410at2759"/>
<comment type="caution">
    <text evidence="2">The sequence shown here is derived from an EMBL/GenBank/DDBJ whole genome shotgun (WGS) entry which is preliminary data.</text>
</comment>
<feature type="coiled-coil region" evidence="1">
    <location>
        <begin position="135"/>
        <end position="225"/>
    </location>
</feature>
<dbReference type="AlphaFoldDB" id="A0A2V0P5E8"/>
<dbReference type="STRING" id="307507.A0A2V0P5E8"/>
<dbReference type="PANTHER" id="PTHR34554:SF2">
    <property type="entry name" value="RGS1-HXK1-INTERACTING PROTEIN 1"/>
    <property type="match status" value="1"/>
</dbReference>
<evidence type="ECO:0000313" key="3">
    <source>
        <dbReference type="Proteomes" id="UP000247498"/>
    </source>
</evidence>
<evidence type="ECO:0000256" key="1">
    <source>
        <dbReference type="SAM" id="Coils"/>
    </source>
</evidence>
<dbReference type="Proteomes" id="UP000247498">
    <property type="component" value="Unassembled WGS sequence"/>
</dbReference>
<dbReference type="InterPro" id="IPR053284">
    <property type="entry name" value="RGS1-HXK1_interactor"/>
</dbReference>
<dbReference type="SUPFAM" id="SSF57997">
    <property type="entry name" value="Tropomyosin"/>
    <property type="match status" value="1"/>
</dbReference>
<dbReference type="PANTHER" id="PTHR34554">
    <property type="entry name" value="RGS1-HXK1-INTERACTING PROTEIN 1"/>
    <property type="match status" value="1"/>
</dbReference>
<keyword evidence="1" id="KW-0175">Coiled coil</keyword>
<dbReference type="FunCoup" id="A0A2V0P5E8">
    <property type="interactions" value="586"/>
</dbReference>
<proteinExistence type="predicted"/>
<reference evidence="2 3" key="1">
    <citation type="journal article" date="2018" name="Sci. Rep.">
        <title>Raphidocelis subcapitata (=Pseudokirchneriella subcapitata) provides an insight into genome evolution and environmental adaptations in the Sphaeropleales.</title>
        <authorList>
            <person name="Suzuki S."/>
            <person name="Yamaguchi H."/>
            <person name="Nakajima N."/>
            <person name="Kawachi M."/>
        </authorList>
    </citation>
    <scope>NUCLEOTIDE SEQUENCE [LARGE SCALE GENOMIC DNA]</scope>
    <source>
        <strain evidence="2 3">NIES-35</strain>
    </source>
</reference>
<dbReference type="EMBL" id="BDRX01000031">
    <property type="protein sequence ID" value="GBF92407.1"/>
    <property type="molecule type" value="Genomic_DNA"/>
</dbReference>